<dbReference type="AlphaFoldDB" id="A0A453S973"/>
<evidence type="ECO:0000313" key="3">
    <source>
        <dbReference type="Proteomes" id="UP000015105"/>
    </source>
</evidence>
<organism evidence="2 3">
    <name type="scientific">Aegilops tauschii subsp. strangulata</name>
    <name type="common">Goatgrass</name>
    <dbReference type="NCBI Taxonomy" id="200361"/>
    <lineage>
        <taxon>Eukaryota</taxon>
        <taxon>Viridiplantae</taxon>
        <taxon>Streptophyta</taxon>
        <taxon>Embryophyta</taxon>
        <taxon>Tracheophyta</taxon>
        <taxon>Spermatophyta</taxon>
        <taxon>Magnoliopsida</taxon>
        <taxon>Liliopsida</taxon>
        <taxon>Poales</taxon>
        <taxon>Poaceae</taxon>
        <taxon>BOP clade</taxon>
        <taxon>Pooideae</taxon>
        <taxon>Triticodae</taxon>
        <taxon>Triticeae</taxon>
        <taxon>Triticinae</taxon>
        <taxon>Aegilops</taxon>
    </lineage>
</organism>
<sequence>MTVSSRGNDGTRQKDGHSRRGKLCGGLCHQIPTRDHRPQGALSTSFPAQNERHGRHRHRLHVAPGEDLLKRPPRRMDRRPVPPKTGRRREHAVALSSPLIRR</sequence>
<feature type="compositionally biased region" description="Basic and acidic residues" evidence="1">
    <location>
        <begin position="9"/>
        <end position="18"/>
    </location>
</feature>
<reference evidence="2" key="5">
    <citation type="journal article" date="2021" name="G3 (Bethesda)">
        <title>Aegilops tauschii genome assembly Aet v5.0 features greater sequence contiguity and improved annotation.</title>
        <authorList>
            <person name="Wang L."/>
            <person name="Zhu T."/>
            <person name="Rodriguez J.C."/>
            <person name="Deal K.R."/>
            <person name="Dubcovsky J."/>
            <person name="McGuire P.E."/>
            <person name="Lux T."/>
            <person name="Spannagl M."/>
            <person name="Mayer K.F.X."/>
            <person name="Baldrich P."/>
            <person name="Meyers B.C."/>
            <person name="Huo N."/>
            <person name="Gu Y.Q."/>
            <person name="Zhou H."/>
            <person name="Devos K.M."/>
            <person name="Bennetzen J.L."/>
            <person name="Unver T."/>
            <person name="Budak H."/>
            <person name="Gulick P.J."/>
            <person name="Galiba G."/>
            <person name="Kalapos B."/>
            <person name="Nelson D.R."/>
            <person name="Li P."/>
            <person name="You F.M."/>
            <person name="Luo M.C."/>
            <person name="Dvorak J."/>
        </authorList>
    </citation>
    <scope>NUCLEOTIDE SEQUENCE [LARGE SCALE GENOMIC DNA]</scope>
    <source>
        <strain evidence="2">cv. AL8/78</strain>
    </source>
</reference>
<feature type="region of interest" description="Disordered" evidence="1">
    <location>
        <begin position="1"/>
        <end position="102"/>
    </location>
</feature>
<keyword evidence="3" id="KW-1185">Reference proteome</keyword>
<accession>A0A453S973</accession>
<reference evidence="3" key="1">
    <citation type="journal article" date="2014" name="Science">
        <title>Ancient hybridizations among the ancestral genomes of bread wheat.</title>
        <authorList>
            <consortium name="International Wheat Genome Sequencing Consortium,"/>
            <person name="Marcussen T."/>
            <person name="Sandve S.R."/>
            <person name="Heier L."/>
            <person name="Spannagl M."/>
            <person name="Pfeifer M."/>
            <person name="Jakobsen K.S."/>
            <person name="Wulff B.B."/>
            <person name="Steuernagel B."/>
            <person name="Mayer K.F."/>
            <person name="Olsen O.A."/>
        </authorList>
    </citation>
    <scope>NUCLEOTIDE SEQUENCE [LARGE SCALE GENOMIC DNA]</scope>
    <source>
        <strain evidence="3">cv. AL8/78</strain>
    </source>
</reference>
<dbReference type="Proteomes" id="UP000015105">
    <property type="component" value="Chromosome 7D"/>
</dbReference>
<feature type="compositionally biased region" description="Basic and acidic residues" evidence="1">
    <location>
        <begin position="67"/>
        <end position="80"/>
    </location>
</feature>
<proteinExistence type="predicted"/>
<dbReference type="EnsemblPlants" id="AET7Gv20854400.11">
    <property type="protein sequence ID" value="AET7Gv20854400.11"/>
    <property type="gene ID" value="AET7Gv20854400"/>
</dbReference>
<reference evidence="2" key="3">
    <citation type="journal article" date="2017" name="Nature">
        <title>Genome sequence of the progenitor of the wheat D genome Aegilops tauschii.</title>
        <authorList>
            <person name="Luo M.C."/>
            <person name="Gu Y.Q."/>
            <person name="Puiu D."/>
            <person name="Wang H."/>
            <person name="Twardziok S.O."/>
            <person name="Deal K.R."/>
            <person name="Huo N."/>
            <person name="Zhu T."/>
            <person name="Wang L."/>
            <person name="Wang Y."/>
            <person name="McGuire P.E."/>
            <person name="Liu S."/>
            <person name="Long H."/>
            <person name="Ramasamy R.K."/>
            <person name="Rodriguez J.C."/>
            <person name="Van S.L."/>
            <person name="Yuan L."/>
            <person name="Wang Z."/>
            <person name="Xia Z."/>
            <person name="Xiao L."/>
            <person name="Anderson O.D."/>
            <person name="Ouyang S."/>
            <person name="Liang Y."/>
            <person name="Zimin A.V."/>
            <person name="Pertea G."/>
            <person name="Qi P."/>
            <person name="Bennetzen J.L."/>
            <person name="Dai X."/>
            <person name="Dawson M.W."/>
            <person name="Muller H.G."/>
            <person name="Kugler K."/>
            <person name="Rivarola-Duarte L."/>
            <person name="Spannagl M."/>
            <person name="Mayer K.F.X."/>
            <person name="Lu F.H."/>
            <person name="Bevan M.W."/>
            <person name="Leroy P."/>
            <person name="Li P."/>
            <person name="You F.M."/>
            <person name="Sun Q."/>
            <person name="Liu Z."/>
            <person name="Lyons E."/>
            <person name="Wicker T."/>
            <person name="Salzberg S.L."/>
            <person name="Devos K.M."/>
            <person name="Dvorak J."/>
        </authorList>
    </citation>
    <scope>NUCLEOTIDE SEQUENCE [LARGE SCALE GENOMIC DNA]</scope>
    <source>
        <strain evidence="2">cv. AL8/78</strain>
    </source>
</reference>
<protein>
    <submittedName>
        <fullName evidence="2">Uncharacterized protein</fullName>
    </submittedName>
</protein>
<dbReference type="Gramene" id="AET7Gv20854400.11">
    <property type="protein sequence ID" value="AET7Gv20854400.11"/>
    <property type="gene ID" value="AET7Gv20854400"/>
</dbReference>
<reference evidence="2" key="4">
    <citation type="submission" date="2019-03" db="UniProtKB">
        <authorList>
            <consortium name="EnsemblPlants"/>
        </authorList>
    </citation>
    <scope>IDENTIFICATION</scope>
</reference>
<name>A0A453S973_AEGTS</name>
<evidence type="ECO:0000313" key="2">
    <source>
        <dbReference type="EnsemblPlants" id="AET7Gv20854400.11"/>
    </source>
</evidence>
<evidence type="ECO:0000256" key="1">
    <source>
        <dbReference type="SAM" id="MobiDB-lite"/>
    </source>
</evidence>
<reference evidence="3" key="2">
    <citation type="journal article" date="2017" name="Nat. Plants">
        <title>The Aegilops tauschii genome reveals multiple impacts of transposons.</title>
        <authorList>
            <person name="Zhao G."/>
            <person name="Zou C."/>
            <person name="Li K."/>
            <person name="Wang K."/>
            <person name="Li T."/>
            <person name="Gao L."/>
            <person name="Zhang X."/>
            <person name="Wang H."/>
            <person name="Yang Z."/>
            <person name="Liu X."/>
            <person name="Jiang W."/>
            <person name="Mao L."/>
            <person name="Kong X."/>
            <person name="Jiao Y."/>
            <person name="Jia J."/>
        </authorList>
    </citation>
    <scope>NUCLEOTIDE SEQUENCE [LARGE SCALE GENOMIC DNA]</scope>
    <source>
        <strain evidence="3">cv. AL8/78</strain>
    </source>
</reference>